<dbReference type="Gene3D" id="1.25.10.10">
    <property type="entry name" value="Leucine-rich Repeat Variant"/>
    <property type="match status" value="1"/>
</dbReference>
<comment type="caution">
    <text evidence="2">The sequence shown here is derived from an EMBL/GenBank/DDBJ whole genome shotgun (WGS) entry which is preliminary data.</text>
</comment>
<dbReference type="SUPFAM" id="SSF48371">
    <property type="entry name" value="ARM repeat"/>
    <property type="match status" value="1"/>
</dbReference>
<proteinExistence type="predicted"/>
<dbReference type="EMBL" id="JAULJE010000015">
    <property type="protein sequence ID" value="KAK1334408.1"/>
    <property type="molecule type" value="Genomic_DNA"/>
</dbReference>
<evidence type="ECO:0000313" key="2">
    <source>
        <dbReference type="EMBL" id="KAK1334408.1"/>
    </source>
</evidence>
<dbReference type="InterPro" id="IPR011989">
    <property type="entry name" value="ARM-like"/>
</dbReference>
<name>A0AA40LJZ2_CNENI</name>
<reference evidence="2" key="1">
    <citation type="submission" date="2023-06" db="EMBL/GenBank/DDBJ databases">
        <title>Reference genome for the Northern bat (Eptesicus nilssonii), a most northern bat species.</title>
        <authorList>
            <person name="Laine V.N."/>
            <person name="Pulliainen A.T."/>
            <person name="Lilley T.M."/>
        </authorList>
    </citation>
    <scope>NUCLEOTIDE SEQUENCE</scope>
    <source>
        <strain evidence="2">BLF_Eptnil</strain>
        <tissue evidence="2">Kidney</tissue>
    </source>
</reference>
<feature type="region of interest" description="Disordered" evidence="1">
    <location>
        <begin position="1"/>
        <end position="30"/>
    </location>
</feature>
<dbReference type="AlphaFoldDB" id="A0AA40LJZ2"/>
<protein>
    <submittedName>
        <fullName evidence="2">Uncharacterized protein</fullName>
    </submittedName>
</protein>
<organism evidence="2 3">
    <name type="scientific">Cnephaeus nilssonii</name>
    <name type="common">Northern bat</name>
    <name type="synonym">Eptesicus nilssonii</name>
    <dbReference type="NCBI Taxonomy" id="3371016"/>
    <lineage>
        <taxon>Eukaryota</taxon>
        <taxon>Metazoa</taxon>
        <taxon>Chordata</taxon>
        <taxon>Craniata</taxon>
        <taxon>Vertebrata</taxon>
        <taxon>Euteleostomi</taxon>
        <taxon>Mammalia</taxon>
        <taxon>Eutheria</taxon>
        <taxon>Laurasiatheria</taxon>
        <taxon>Chiroptera</taxon>
        <taxon>Yangochiroptera</taxon>
        <taxon>Vespertilionidae</taxon>
        <taxon>Cnephaeus</taxon>
    </lineage>
</organism>
<keyword evidence="3" id="KW-1185">Reference proteome</keyword>
<evidence type="ECO:0000256" key="1">
    <source>
        <dbReference type="SAM" id="MobiDB-lite"/>
    </source>
</evidence>
<dbReference type="Proteomes" id="UP001177744">
    <property type="component" value="Unassembled WGS sequence"/>
</dbReference>
<sequence>MPAGGGWRRSPEPRTGRASIPGADDPSERQRTVLCFSEGRLEAWLQPMQRPQHSPHSPHVPERDGAMLLRETLGEVGSPGLLSYSVRSDRPLTDDCLQHGCSPPPCRPISVDEAKACEALEALDELLESEMPVIERSGMGQGRALSSPPSSLRSPHSASGWLETWLWVVQYLYPHFLVRVKSKALLKNHLLPPCCTPFSPLWLPAPLGPAGSGGVGIRGGRTGDWAGRRVIQALCCTGCGHVGTPFAPKKPFSPLMPMLEEAWQSDNPHQRQAGLLVLAALSVGAGDHGRQRLLPPRLQIVCKGLEDPLCAVLRCLPWAGSQRPHGLLSAADSGEGMPLLLAELKSVSPGRTHHLARACYPLKISWRT</sequence>
<accession>A0AA40LJZ2</accession>
<gene>
    <name evidence="2" type="ORF">QTO34_005413</name>
</gene>
<evidence type="ECO:0000313" key="3">
    <source>
        <dbReference type="Proteomes" id="UP001177744"/>
    </source>
</evidence>
<dbReference type="InterPro" id="IPR016024">
    <property type="entry name" value="ARM-type_fold"/>
</dbReference>